<comment type="similarity">
    <text evidence="1">Belongs to the DinB family.</text>
</comment>
<dbReference type="PANTHER" id="PTHR37302:SF1">
    <property type="entry name" value="PROTEIN DINB"/>
    <property type="match status" value="1"/>
</dbReference>
<proteinExistence type="inferred from homology"/>
<keyword evidence="5" id="KW-1185">Reference proteome</keyword>
<evidence type="ECO:0000313" key="5">
    <source>
        <dbReference type="Proteomes" id="UP000199356"/>
    </source>
</evidence>
<dbReference type="Gene3D" id="1.20.120.450">
    <property type="entry name" value="dinb family like domain"/>
    <property type="match status" value="1"/>
</dbReference>
<reference evidence="4 5" key="1">
    <citation type="submission" date="2016-10" db="EMBL/GenBank/DDBJ databases">
        <authorList>
            <person name="de Groot N.N."/>
        </authorList>
    </citation>
    <scope>NUCLEOTIDE SEQUENCE [LARGE SCALE GENOMIC DNA]</scope>
    <source>
        <strain evidence="4 5">DSM 19547</strain>
    </source>
</reference>
<name>A0A1I5RC15_9RHOB</name>
<dbReference type="OrthoDB" id="9807509at2"/>
<dbReference type="InterPro" id="IPR007837">
    <property type="entry name" value="DinB"/>
</dbReference>
<organism evidence="4 5">
    <name type="scientific">Tranquillimonas alkanivorans</name>
    <dbReference type="NCBI Taxonomy" id="441119"/>
    <lineage>
        <taxon>Bacteria</taxon>
        <taxon>Pseudomonadati</taxon>
        <taxon>Pseudomonadota</taxon>
        <taxon>Alphaproteobacteria</taxon>
        <taxon>Rhodobacterales</taxon>
        <taxon>Roseobacteraceae</taxon>
        <taxon>Tranquillimonas</taxon>
    </lineage>
</organism>
<feature type="binding site" evidence="3">
    <location>
        <position position="50"/>
    </location>
    <ligand>
        <name>a divalent metal cation</name>
        <dbReference type="ChEBI" id="CHEBI:60240"/>
    </ligand>
</feature>
<evidence type="ECO:0000256" key="3">
    <source>
        <dbReference type="PIRSR" id="PIRSR607837-1"/>
    </source>
</evidence>
<dbReference type="GO" id="GO:0046872">
    <property type="term" value="F:metal ion binding"/>
    <property type="evidence" value="ECO:0007669"/>
    <property type="project" value="UniProtKB-KW"/>
</dbReference>
<dbReference type="STRING" id="441119.SAMN04488047_10893"/>
<evidence type="ECO:0000256" key="2">
    <source>
        <dbReference type="ARBA" id="ARBA00022723"/>
    </source>
</evidence>
<accession>A0A1I5RC15</accession>
<protein>
    <submittedName>
        <fullName evidence="4">Uncharacterized damage-inducible protein DinB (Forms a four-helix bundle)</fullName>
    </submittedName>
</protein>
<dbReference type="InterPro" id="IPR034660">
    <property type="entry name" value="DinB/YfiT-like"/>
</dbReference>
<evidence type="ECO:0000313" key="4">
    <source>
        <dbReference type="EMBL" id="SFP55861.1"/>
    </source>
</evidence>
<dbReference type="EMBL" id="FOXA01000008">
    <property type="protein sequence ID" value="SFP55861.1"/>
    <property type="molecule type" value="Genomic_DNA"/>
</dbReference>
<dbReference type="PANTHER" id="PTHR37302">
    <property type="entry name" value="SLR1116 PROTEIN"/>
    <property type="match status" value="1"/>
</dbReference>
<dbReference type="AlphaFoldDB" id="A0A1I5RC15"/>
<dbReference type="Pfam" id="PF05163">
    <property type="entry name" value="DinB"/>
    <property type="match status" value="1"/>
</dbReference>
<gene>
    <name evidence="4" type="ORF">SAMN04488047_10893</name>
</gene>
<feature type="binding site" evidence="3">
    <location>
        <position position="141"/>
    </location>
    <ligand>
        <name>a divalent metal cation</name>
        <dbReference type="ChEBI" id="CHEBI:60240"/>
    </ligand>
</feature>
<dbReference type="RefSeq" id="WP_093421876.1">
    <property type="nucleotide sequence ID" value="NZ_FOXA01000008.1"/>
</dbReference>
<dbReference type="SUPFAM" id="SSF109854">
    <property type="entry name" value="DinB/YfiT-like putative metalloenzymes"/>
    <property type="match status" value="1"/>
</dbReference>
<evidence type="ECO:0000256" key="1">
    <source>
        <dbReference type="ARBA" id="ARBA00008635"/>
    </source>
</evidence>
<keyword evidence="2 3" id="KW-0479">Metal-binding</keyword>
<sequence>MVTAGFCRLMAQYNAWQNASLYAAADELDPAEREADRGAHFASIRATLSHLLWADHVWMSRLAEWAKPPVGLDRSTDFVSDWPALVEGRRSADANIRDWAGGLTDQGLDGSLSWYSGALGRDAETPRVLCVVHMFNHQTHHRGQVHAMLTAAGATPEATDLFAMPEGAGWR</sequence>
<dbReference type="Proteomes" id="UP000199356">
    <property type="component" value="Unassembled WGS sequence"/>
</dbReference>
<feature type="binding site" evidence="3">
    <location>
        <position position="137"/>
    </location>
    <ligand>
        <name>a divalent metal cation</name>
        <dbReference type="ChEBI" id="CHEBI:60240"/>
    </ligand>
</feature>